<reference evidence="2 3" key="1">
    <citation type="journal article" date="1992" name="Int. J. Syst. Bacteriol.">
        <title>Sphingobacterium antarcticus sp. nov. a Psychrotrophic Bacterium from the Soils of Schirmacher Oasis, Antarctica.</title>
        <authorList>
            <person name="Shivaji S."/>
            <person name="Ray M.K."/>
            <person name="Rao N.S."/>
            <person name="Saiserr L."/>
            <person name="Jagannadham M.V."/>
            <person name="Kumar G.S."/>
            <person name="Reddy G."/>
            <person name="Bhargava P.M."/>
        </authorList>
    </citation>
    <scope>NUCLEOTIDE SEQUENCE [LARGE SCALE GENOMIC DNA]</scope>
    <source>
        <strain evidence="2 3">4BY</strain>
    </source>
</reference>
<dbReference type="AlphaFoldDB" id="A0A081PFW5"/>
<organism evidence="2 3">
    <name type="scientific">Pedobacter antarcticus 4BY</name>
    <dbReference type="NCBI Taxonomy" id="1358423"/>
    <lineage>
        <taxon>Bacteria</taxon>
        <taxon>Pseudomonadati</taxon>
        <taxon>Bacteroidota</taxon>
        <taxon>Sphingobacteriia</taxon>
        <taxon>Sphingobacteriales</taxon>
        <taxon>Sphingobacteriaceae</taxon>
        <taxon>Pedobacter</taxon>
    </lineage>
</organism>
<evidence type="ECO:0000313" key="2">
    <source>
        <dbReference type="EMBL" id="KEQ29588.1"/>
    </source>
</evidence>
<dbReference type="Pfam" id="PF01526">
    <property type="entry name" value="DDE_Tnp_Tn3"/>
    <property type="match status" value="1"/>
</dbReference>
<name>A0A081PFW5_9SPHI</name>
<proteinExistence type="predicted"/>
<dbReference type="GO" id="GO:0006313">
    <property type="term" value="P:DNA transposition"/>
    <property type="evidence" value="ECO:0007669"/>
    <property type="project" value="InterPro"/>
</dbReference>
<feature type="domain" description="Tn3 transposase DDE" evidence="1">
    <location>
        <begin position="27"/>
        <end position="315"/>
    </location>
</feature>
<evidence type="ECO:0000259" key="1">
    <source>
        <dbReference type="Pfam" id="PF01526"/>
    </source>
</evidence>
<dbReference type="eggNOG" id="COG4644">
    <property type="taxonomic scope" value="Bacteria"/>
</dbReference>
<keyword evidence="3" id="KW-1185">Reference proteome</keyword>
<dbReference type="GO" id="GO:0004803">
    <property type="term" value="F:transposase activity"/>
    <property type="evidence" value="ECO:0007669"/>
    <property type="project" value="InterPro"/>
</dbReference>
<evidence type="ECO:0000313" key="3">
    <source>
        <dbReference type="Proteomes" id="UP000028007"/>
    </source>
</evidence>
<sequence>MENLERPANPLLTRIHNNKPRMPFIISSSDGQRFPVSGKIRNAKAQLKYFGYGKGVTFYTHTADQYSQFGSKVIASTERDAMYVLDEILNNETELNILEHTTDTSGYTDLVFGLFDLLGMQFSPRLRDIKDQKLSKIKGKDFEYPSLKFTGVINPDYIAGRWDDLLRLAGSMKSGYVTSSLFIGKLQSYPRQNNLTYVLQEYGRLIKTIFILKYLLSQTLRRKINTQLNKGEALHSLRNFLWFGGDGKIRKKQEEQQQEQALCLNVATNSVILWNTIYMQEVLNELRKEGYIVNQDDIVHLSPARFSHINRLGKYFFDFDENGLNGNLRQLRVNA</sequence>
<dbReference type="Proteomes" id="UP000028007">
    <property type="component" value="Unassembled WGS sequence"/>
</dbReference>
<protein>
    <recommendedName>
        <fullName evidence="1">Tn3 transposase DDE domain-containing protein</fullName>
    </recommendedName>
</protein>
<dbReference type="EMBL" id="JNFF01000070">
    <property type="protein sequence ID" value="KEQ29588.1"/>
    <property type="molecule type" value="Genomic_DNA"/>
</dbReference>
<comment type="caution">
    <text evidence="2">The sequence shown here is derived from an EMBL/GenBank/DDBJ whole genome shotgun (WGS) entry which is preliminary data.</text>
</comment>
<accession>A0A081PFW5</accession>
<gene>
    <name evidence="2" type="ORF">N180_18065</name>
</gene>
<dbReference type="InterPro" id="IPR002513">
    <property type="entry name" value="Tn3_Tnp_DDE_dom"/>
</dbReference>